<accession>A0ACB9LIZ2</accession>
<name>A0ACB9LIZ2_9MYRT</name>
<gene>
    <name evidence="1" type="ORF">MLD38_036408</name>
</gene>
<evidence type="ECO:0000313" key="2">
    <source>
        <dbReference type="Proteomes" id="UP001057402"/>
    </source>
</evidence>
<evidence type="ECO:0000313" key="1">
    <source>
        <dbReference type="EMBL" id="KAI4311522.1"/>
    </source>
</evidence>
<organism evidence="1 2">
    <name type="scientific">Melastoma candidum</name>
    <dbReference type="NCBI Taxonomy" id="119954"/>
    <lineage>
        <taxon>Eukaryota</taxon>
        <taxon>Viridiplantae</taxon>
        <taxon>Streptophyta</taxon>
        <taxon>Embryophyta</taxon>
        <taxon>Tracheophyta</taxon>
        <taxon>Spermatophyta</taxon>
        <taxon>Magnoliopsida</taxon>
        <taxon>eudicotyledons</taxon>
        <taxon>Gunneridae</taxon>
        <taxon>Pentapetalae</taxon>
        <taxon>rosids</taxon>
        <taxon>malvids</taxon>
        <taxon>Myrtales</taxon>
        <taxon>Melastomataceae</taxon>
        <taxon>Melastomatoideae</taxon>
        <taxon>Melastomateae</taxon>
        <taxon>Melastoma</taxon>
    </lineage>
</organism>
<dbReference type="Proteomes" id="UP001057402">
    <property type="component" value="Chromosome 11"/>
</dbReference>
<dbReference type="EMBL" id="CM042890">
    <property type="protein sequence ID" value="KAI4311522.1"/>
    <property type="molecule type" value="Genomic_DNA"/>
</dbReference>
<keyword evidence="2" id="KW-1185">Reference proteome</keyword>
<reference evidence="2" key="1">
    <citation type="journal article" date="2023" name="Front. Plant Sci.">
        <title>Chromosomal-level genome assembly of Melastoma candidum provides insights into trichome evolution.</title>
        <authorList>
            <person name="Zhong Y."/>
            <person name="Wu W."/>
            <person name="Sun C."/>
            <person name="Zou P."/>
            <person name="Liu Y."/>
            <person name="Dai S."/>
            <person name="Zhou R."/>
        </authorList>
    </citation>
    <scope>NUCLEOTIDE SEQUENCE [LARGE SCALE GENOMIC DNA]</scope>
</reference>
<proteinExistence type="predicted"/>
<protein>
    <submittedName>
        <fullName evidence="1">Uncharacterized protein</fullName>
    </submittedName>
</protein>
<comment type="caution">
    <text evidence="1">The sequence shown here is derived from an EMBL/GenBank/DDBJ whole genome shotgun (WGS) entry which is preliminary data.</text>
</comment>
<sequence length="292" mass="32279">MEELFAPREYINVTFGRASVFKSALPALALLAEKANLTLSSKDGLILRTMNDQVTGDVDAFLFVPSSVMLDFSCKGGSYTFGVNLMMLVRALEDASFDHLVNLFVTPKTRILTVELENLSTGKCDLKSYDLEKAIKPPVDGVDPSKYEYNVLVGIPSDEFIRIFSQLEFGTPEVRIEISKNMLTFYIHKPIILRQELASCVIVGHLKEGPDVELKFPTCSVSSYMIAAKLTKMVWLCYSEKVPILLVIPMGALGTIHFYSRAVPDNSGPMSDWPGTPPVKRRLGNGLLNSSA</sequence>